<evidence type="ECO:0000256" key="1">
    <source>
        <dbReference type="ARBA" id="ARBA00022723"/>
    </source>
</evidence>
<dbReference type="RefSeq" id="WP_060528248.1">
    <property type="nucleotide sequence ID" value="NZ_KQ557120.1"/>
</dbReference>
<proteinExistence type="predicted"/>
<dbReference type="PANTHER" id="PTHR11820">
    <property type="entry name" value="ACYLPYRUVASE"/>
    <property type="match status" value="1"/>
</dbReference>
<comment type="caution">
    <text evidence="3">The sequence shown here is derived from an EMBL/GenBank/DDBJ whole genome shotgun (WGS) entry which is preliminary data.</text>
</comment>
<dbReference type="InterPro" id="IPR011234">
    <property type="entry name" value="Fumarylacetoacetase-like_C"/>
</dbReference>
<protein>
    <submittedName>
        <fullName evidence="3">2-keto-4-pentenoate hydratase/2-oxohepta-3-ene-1,7-dioic acid hydratase (Catechol pathway)</fullName>
    </submittedName>
</protein>
<reference evidence="3 4" key="1">
    <citation type="submission" date="2015-11" db="EMBL/GenBank/DDBJ databases">
        <title>The genome of Candidatus Endoriftia persephone in Ridgeia piscesae and population structure of the North Eastern Pacific vestimentiferan symbionts.</title>
        <authorList>
            <person name="Perez M."/>
            <person name="Juniper K.S."/>
        </authorList>
    </citation>
    <scope>NUCLEOTIDE SEQUENCE [LARGE SCALE GENOMIC DNA]</scope>
    <source>
        <strain evidence="3">Ind11</strain>
    </source>
</reference>
<dbReference type="InterPro" id="IPR036663">
    <property type="entry name" value="Fumarylacetoacetase_C_sf"/>
</dbReference>
<organism evidence="3 4">
    <name type="scientific">endosymbiont of Ridgeia piscesae</name>
    <dbReference type="NCBI Taxonomy" id="54398"/>
    <lineage>
        <taxon>Bacteria</taxon>
        <taxon>Pseudomonadati</taxon>
        <taxon>Pseudomonadota</taxon>
        <taxon>Gammaproteobacteria</taxon>
        <taxon>sulfur-oxidizing symbionts</taxon>
    </lineage>
</organism>
<dbReference type="Gene3D" id="3.90.850.10">
    <property type="entry name" value="Fumarylacetoacetase-like, C-terminal domain"/>
    <property type="match status" value="1"/>
</dbReference>
<dbReference type="OrthoDB" id="9805307at2"/>
<dbReference type="GO" id="GO:0046872">
    <property type="term" value="F:metal ion binding"/>
    <property type="evidence" value="ECO:0007669"/>
    <property type="project" value="UniProtKB-KW"/>
</dbReference>
<dbReference type="AlphaFoldDB" id="A0A0T5YUN3"/>
<feature type="domain" description="Fumarylacetoacetase-like C-terminal" evidence="2">
    <location>
        <begin position="19"/>
        <end position="219"/>
    </location>
</feature>
<name>A0A0T5YUN3_9GAMM</name>
<evidence type="ECO:0000313" key="3">
    <source>
        <dbReference type="EMBL" id="KRT54269.1"/>
    </source>
</evidence>
<dbReference type="Proteomes" id="UP000051634">
    <property type="component" value="Unassembled WGS sequence"/>
</dbReference>
<dbReference type="PANTHER" id="PTHR11820:SF7">
    <property type="entry name" value="ACYLPYRUVASE FAHD1, MITOCHONDRIAL"/>
    <property type="match status" value="1"/>
</dbReference>
<dbReference type="NCBIfam" id="NF007967">
    <property type="entry name" value="PRK10691.1"/>
    <property type="match status" value="1"/>
</dbReference>
<evidence type="ECO:0000313" key="4">
    <source>
        <dbReference type="Proteomes" id="UP000051634"/>
    </source>
</evidence>
<accession>A0A0T5YUN3</accession>
<evidence type="ECO:0000259" key="2">
    <source>
        <dbReference type="Pfam" id="PF01557"/>
    </source>
</evidence>
<sequence>MGYRHRWTDGEALDLPNGKVVCVGRNYVGHVKEFDSSLPTEPLLFVKPDTTLVDMQQPVVIPTDKGAVHHEVELAMLIGETLTHVSKERVKSAIVGVGLALDLTLRDIQARLKSAGHPWEKSKAFDGSCPLSGFLPMEQLTSLSSIEFSLVVNGEQRQSANSADMIFDTQTLIAHISEFFTLRPGDLVLTGTPAGVGPLKAGDRFSCSIGELLQVDSVVV</sequence>
<gene>
    <name evidence="3" type="ORF">Ga0074115_10430</name>
</gene>
<dbReference type="EMBL" id="LDXT01000092">
    <property type="protein sequence ID" value="KRT54269.1"/>
    <property type="molecule type" value="Genomic_DNA"/>
</dbReference>
<dbReference type="SUPFAM" id="SSF56529">
    <property type="entry name" value="FAH"/>
    <property type="match status" value="1"/>
</dbReference>
<keyword evidence="1" id="KW-0479">Metal-binding</keyword>
<keyword evidence="4" id="KW-1185">Reference proteome</keyword>
<dbReference type="GO" id="GO:0018773">
    <property type="term" value="F:acetylpyruvate hydrolase activity"/>
    <property type="evidence" value="ECO:0007669"/>
    <property type="project" value="TreeGrafter"/>
</dbReference>
<dbReference type="Pfam" id="PF01557">
    <property type="entry name" value="FAA_hydrolase"/>
    <property type="match status" value="1"/>
</dbReference>